<evidence type="ECO:0000259" key="1">
    <source>
        <dbReference type="Pfam" id="PF08708"/>
    </source>
</evidence>
<reference evidence="2 3" key="1">
    <citation type="submission" date="2019-01" db="EMBL/GenBank/DDBJ databases">
        <title>Draft genome sequences of Macrococcus caseolyticus, Macrococcus canis, Macrococcus bohemicus and Macrococcus goetzii.</title>
        <authorList>
            <person name="Mazhar S."/>
            <person name="Altermann E."/>
            <person name="Hill C."/>
            <person name="Mcauliffe O."/>
        </authorList>
    </citation>
    <scope>NUCLEOTIDE SEQUENCE [LARGE SCALE GENOMIC DNA]</scope>
    <source>
        <strain evidence="2 3">DPC7162</strain>
    </source>
</reference>
<dbReference type="EMBL" id="SDQG01000009">
    <property type="protein sequence ID" value="TDM15145.1"/>
    <property type="molecule type" value="Genomic_DNA"/>
</dbReference>
<dbReference type="Proteomes" id="UP000294865">
    <property type="component" value="Unassembled WGS sequence"/>
</dbReference>
<organism evidence="2 3">
    <name type="scientific">Macrococcoides canis</name>
    <dbReference type="NCBI Taxonomy" id="1855823"/>
    <lineage>
        <taxon>Bacteria</taxon>
        <taxon>Bacillati</taxon>
        <taxon>Bacillota</taxon>
        <taxon>Bacilli</taxon>
        <taxon>Bacillales</taxon>
        <taxon>Staphylococcaceae</taxon>
        <taxon>Macrococcoides</taxon>
    </lineage>
</organism>
<dbReference type="RefSeq" id="WP_133420377.1">
    <property type="nucleotide sequence ID" value="NZ_SDGP01000007.1"/>
</dbReference>
<dbReference type="InterPro" id="IPR014820">
    <property type="entry name" value="PriCT_1"/>
</dbReference>
<gene>
    <name evidence="2" type="ORF">ETI04_10575</name>
</gene>
<comment type="caution">
    <text evidence="2">The sequence shown here is derived from an EMBL/GenBank/DDBJ whole genome shotgun (WGS) entry which is preliminary data.</text>
</comment>
<sequence>MYVEKLNMLEIFEKMTNGGLSLKRPKGSKFAFSEPVSVFRPGKVIGINTKSGLKGAKGLIIGSVEALVDNHKTFTHITPNVFRSAKYIGDDKVIGHREDNLKQINAFVIDIDGIDKNKVKRTDIVFRGMEAGLQPTIILDTPNGYQVQYYLKNPIFIKKNDNKAVKMAKRISMNLREHYRQVFEEVDMACNHFGFFRCPKEENILSYSPNSIHSLDQFIEFSMEFEKLNIESRKLTKDTAKVYDFASLRSIHEPWFHMLINCTHIKGSNGQIGRDNAIFTMSLQLYACKVEKEEALLMMQKFNSNLDEPLDKNIVIQKVNSAYSGQYKGAKKQFIDLLLYTWCEITDNDKNNYFFRHHAKPRAERERSHWYEWEGDMIRFINENAEKGKIVMRPKEIISALNIPRSTYYDVLKLTKSVLISKEGSKVVLATKASLYNYIQTLIEQNKNIKAQYRMYITKVMPYLNLQEKEQLIKHFKIVSEALKHDEINDLGVKIE</sequence>
<accession>A0A4R6C275</accession>
<dbReference type="AlphaFoldDB" id="A0A4R6C275"/>
<feature type="domain" description="Primase C-terminal 1" evidence="1">
    <location>
        <begin position="267"/>
        <end position="327"/>
    </location>
</feature>
<name>A0A4R6C275_9STAP</name>
<evidence type="ECO:0000313" key="3">
    <source>
        <dbReference type="Proteomes" id="UP000294865"/>
    </source>
</evidence>
<evidence type="ECO:0000313" key="2">
    <source>
        <dbReference type="EMBL" id="TDM15145.1"/>
    </source>
</evidence>
<protein>
    <submittedName>
        <fullName evidence="2">Plasmid replication protein</fullName>
    </submittedName>
</protein>
<dbReference type="Pfam" id="PF08708">
    <property type="entry name" value="PriCT_1"/>
    <property type="match status" value="1"/>
</dbReference>
<proteinExistence type="predicted"/>